<dbReference type="AlphaFoldDB" id="A0A6M9PGI6"/>
<sequence>MSVDKFLSELKQFFVNSFSGPVYQEGVLYFIIEELPNPRDSGLFKILCGSTQIGLDAVTLDEPGVLVANQLIGLHAATIRKYPYQKIEYINIAPWAQDKIEARMARIALKI</sequence>
<dbReference type="RefSeq" id="WP_173942072.1">
    <property type="nucleotide sequence ID" value="NZ_CBCSCD010000010.1"/>
</dbReference>
<keyword evidence="2" id="KW-1185">Reference proteome</keyword>
<dbReference type="Proteomes" id="UP000500806">
    <property type="component" value="Chromosome"/>
</dbReference>
<gene>
    <name evidence="1" type="ORF">DCO16_01770</name>
</gene>
<dbReference type="KEGG" id="pani:DCO16_01770"/>
<reference evidence="1 2" key="1">
    <citation type="submission" date="2018-04" db="EMBL/GenBank/DDBJ databases">
        <title>Polynucleobacter sp. LimPoW16 genome.</title>
        <authorList>
            <person name="Hahn M.W."/>
        </authorList>
    </citation>
    <scope>NUCLEOTIDE SEQUENCE [LARGE SCALE GENOMIC DNA]</scope>
    <source>
        <strain evidence="1 2">LimPoW16</strain>
    </source>
</reference>
<protein>
    <submittedName>
        <fullName evidence="1">Uncharacterized protein</fullName>
    </submittedName>
</protein>
<name>A0A6M9PGI6_9BURK</name>
<organism evidence="1 2">
    <name type="scientific">Polynucleobacter antarcticus</name>
    <dbReference type="NCBI Taxonomy" id="1743162"/>
    <lineage>
        <taxon>Bacteria</taxon>
        <taxon>Pseudomonadati</taxon>
        <taxon>Pseudomonadota</taxon>
        <taxon>Betaproteobacteria</taxon>
        <taxon>Burkholderiales</taxon>
        <taxon>Burkholderiaceae</taxon>
        <taxon>Polynucleobacter</taxon>
    </lineage>
</organism>
<evidence type="ECO:0000313" key="1">
    <source>
        <dbReference type="EMBL" id="QKM61920.1"/>
    </source>
</evidence>
<dbReference type="EMBL" id="CP028941">
    <property type="protein sequence ID" value="QKM61920.1"/>
    <property type="molecule type" value="Genomic_DNA"/>
</dbReference>
<evidence type="ECO:0000313" key="2">
    <source>
        <dbReference type="Proteomes" id="UP000500806"/>
    </source>
</evidence>
<proteinExistence type="predicted"/>
<accession>A0A6M9PGI6</accession>